<organism evidence="4 5">
    <name type="scientific">Biomaibacter acetigenes</name>
    <dbReference type="NCBI Taxonomy" id="2316383"/>
    <lineage>
        <taxon>Bacteria</taxon>
        <taxon>Bacillati</taxon>
        <taxon>Bacillota</taxon>
        <taxon>Clostridia</taxon>
        <taxon>Thermosediminibacterales</taxon>
        <taxon>Tepidanaerobacteraceae</taxon>
        <taxon>Biomaibacter</taxon>
    </lineage>
</organism>
<feature type="domain" description="Peptidase M6-like" evidence="2">
    <location>
        <begin position="123"/>
        <end position="427"/>
    </location>
</feature>
<dbReference type="SUPFAM" id="SSF55486">
    <property type="entry name" value="Metalloproteases ('zincins'), catalytic domain"/>
    <property type="match status" value="1"/>
</dbReference>
<feature type="domain" description="Immune inhibitor A-like metallopeptidase VEG" evidence="3">
    <location>
        <begin position="636"/>
        <end position="796"/>
    </location>
</feature>
<dbReference type="NCBIfam" id="TIGR03296">
    <property type="entry name" value="M6dom_TIGR03296"/>
    <property type="match status" value="1"/>
</dbReference>
<dbReference type="GO" id="GO:0006508">
    <property type="term" value="P:proteolysis"/>
    <property type="evidence" value="ECO:0007669"/>
    <property type="project" value="UniProtKB-KW"/>
</dbReference>
<evidence type="ECO:0000313" key="5">
    <source>
        <dbReference type="Proteomes" id="UP000280960"/>
    </source>
</evidence>
<evidence type="ECO:0000259" key="2">
    <source>
        <dbReference type="Pfam" id="PF05547"/>
    </source>
</evidence>
<feature type="signal peptide" evidence="1">
    <location>
        <begin position="1"/>
        <end position="23"/>
    </location>
</feature>
<name>A0A3G2R726_9FIRM</name>
<keyword evidence="4" id="KW-0378">Hydrolase</keyword>
<gene>
    <name evidence="4" type="ORF">D2962_11800</name>
</gene>
<dbReference type="RefSeq" id="WP_122015078.1">
    <property type="nucleotide sequence ID" value="NZ_CP033169.1"/>
</dbReference>
<proteinExistence type="predicted"/>
<dbReference type="Pfam" id="PF05547">
    <property type="entry name" value="Peptidase_M6"/>
    <property type="match status" value="1"/>
</dbReference>
<dbReference type="KEGG" id="bacg:D2962_11800"/>
<dbReference type="EMBL" id="CP033169">
    <property type="protein sequence ID" value="AYO31193.1"/>
    <property type="molecule type" value="Genomic_DNA"/>
</dbReference>
<dbReference type="Pfam" id="PF20774">
    <property type="entry name" value="InhA-like_VEG"/>
    <property type="match status" value="1"/>
</dbReference>
<dbReference type="PANTHER" id="PTHR41775">
    <property type="entry name" value="SECRETED PROTEIN-RELATED"/>
    <property type="match status" value="1"/>
</dbReference>
<dbReference type="InterPro" id="IPR012300">
    <property type="entry name" value="Pept_M6_InhA"/>
</dbReference>
<keyword evidence="5" id="KW-1185">Reference proteome</keyword>
<keyword evidence="1" id="KW-0732">Signal</keyword>
<dbReference type="Proteomes" id="UP000280960">
    <property type="component" value="Chromosome"/>
</dbReference>
<dbReference type="Pfam" id="PF20773">
    <property type="entry name" value="InhA-like_MAM"/>
    <property type="match status" value="1"/>
</dbReference>
<evidence type="ECO:0000256" key="1">
    <source>
        <dbReference type="SAM" id="SignalP"/>
    </source>
</evidence>
<dbReference type="InterPro" id="IPR048665">
    <property type="entry name" value="InhA-like_VEG"/>
</dbReference>
<dbReference type="GO" id="GO:0008237">
    <property type="term" value="F:metallopeptidase activity"/>
    <property type="evidence" value="ECO:0007669"/>
    <property type="project" value="UniProtKB-KW"/>
</dbReference>
<evidence type="ECO:0000259" key="3">
    <source>
        <dbReference type="Pfam" id="PF20774"/>
    </source>
</evidence>
<keyword evidence="4" id="KW-0482">Metalloprotease</keyword>
<reference evidence="4 5" key="1">
    <citation type="submission" date="2018-10" db="EMBL/GenBank/DDBJ databases">
        <authorList>
            <person name="Zhang X."/>
        </authorList>
    </citation>
    <scope>NUCLEOTIDE SEQUENCE [LARGE SCALE GENOMIC DNA]</scope>
    <source>
        <strain evidence="4 5">SK-G1</strain>
    </source>
</reference>
<keyword evidence="4" id="KW-0645">Protease</keyword>
<dbReference type="InterPro" id="IPR008757">
    <property type="entry name" value="Peptidase_M6-like_domain"/>
</dbReference>
<feature type="chain" id="PRO_5018168608" evidence="1">
    <location>
        <begin position="24"/>
        <end position="802"/>
    </location>
</feature>
<protein>
    <submittedName>
        <fullName evidence="4">M6 family metalloprotease domain-containing protein</fullName>
    </submittedName>
</protein>
<evidence type="ECO:0000313" key="4">
    <source>
        <dbReference type="EMBL" id="AYO31193.1"/>
    </source>
</evidence>
<accession>A0A3G2R726</accession>
<dbReference type="AlphaFoldDB" id="A0A3G2R726"/>
<sequence>MKKLLVFLLAVTLVFGATNFCSAKGFAETQDFSRNLTPPNEAGIAKMLIQKGVIDKNASQEEMEKAVTKYLRERLTPAKTRDVDKMVLLKKIKNYNEENIQYGNMLNGRKFGKKITDIEGVKEKPWTGEVRKAKLLVLLAEFGDDEYDSGPVHNQIAKPLPEDNTSFWVEDFSQEHYEKMLFTEGGYDAIDQSGSTLHLDSMVDYYLEQSGGSFKVDGDAYGWFKLPHSEAYYGDDDPDRPGMDGVDGLYPGTPRDLVKDLLVVAREAGVPFEDYDMEDPFDLDGDGNFDEPDGIIDHLVIVHAGVDQSGGGGAQGDNAIWAHSSSVFELIPSDNPTVPYWGDNMLAYNYIIQGEDGTIGVFCHEFGHDIGLPDEYDTIYSGNGDPVGFYSLMSSGSWSGKPLGTKPTPISPWGRWILGQIWGGQWVQPTEVDFNEISDDGLFFKLDQTTSVGSNNQVVKVNLPNKLKILTEPYEGSYEWYGGKGDEIDHTVATRVYLPDAASISLDFWTWYNIEEGWDFGFVQVSTDGGVTWKSLSSERTTDAIVPDGYPAIKENMPGYTGSSGGWVHEIMDLSEYKGQNIMLQFRYMTDWATSLEGFFVDDIKVIADGNVIFHDNAENGEGQWEVNGWYITEGFEEKAHYYLLEWRNLTKTDEGLLYGYNWVDYDKGIAEYFRHEPGLIVWYRDTSYDDNWVGVHPGHGFLGIVDSHPQPMVAQGVDIRTRIQIHDAAFSLDRVQDKVFTFFGKTHTFQGKQAQPEFNDSHKYWNPKAPSSGIIVPDYGIKFKVIGRSPDFTVGEIAIYK</sequence>
<dbReference type="PANTHER" id="PTHR41775:SF1">
    <property type="entry name" value="PEPTIDASE M6-LIKE DOMAIN-CONTAINING PROTEIN"/>
    <property type="match status" value="1"/>
</dbReference>
<dbReference type="PIRSF" id="PIRSF007519">
    <property type="entry name" value="Protease_InhA"/>
    <property type="match status" value="1"/>
</dbReference>